<keyword evidence="2" id="KW-0343">GTPase activation</keyword>
<proteinExistence type="predicted"/>
<reference evidence="9" key="1">
    <citation type="submission" date="2021-01" db="EMBL/GenBank/DDBJ databases">
        <authorList>
            <person name="Corre E."/>
            <person name="Pelletier E."/>
            <person name="Niang G."/>
            <person name="Scheremetjew M."/>
            <person name="Finn R."/>
            <person name="Kale V."/>
            <person name="Holt S."/>
            <person name="Cochrane G."/>
            <person name="Meng A."/>
            <person name="Brown T."/>
            <person name="Cohen L."/>
        </authorList>
    </citation>
    <scope>NUCLEOTIDE SEQUENCE</scope>
    <source>
        <strain evidence="9">SoJaBio B1-5/56/2</strain>
    </source>
</reference>
<dbReference type="PROSITE" id="PS50238">
    <property type="entry name" value="RHOGAP"/>
    <property type="match status" value="1"/>
</dbReference>
<evidence type="ECO:0000256" key="2">
    <source>
        <dbReference type="ARBA" id="ARBA00022468"/>
    </source>
</evidence>
<dbReference type="InterPro" id="IPR050729">
    <property type="entry name" value="Rho-GAP"/>
</dbReference>
<dbReference type="GO" id="GO:0005737">
    <property type="term" value="C:cytoplasm"/>
    <property type="evidence" value="ECO:0007669"/>
    <property type="project" value="TreeGrafter"/>
</dbReference>
<dbReference type="SMART" id="SM00324">
    <property type="entry name" value="RhoGAP"/>
    <property type="match status" value="1"/>
</dbReference>
<dbReference type="AlphaFoldDB" id="A0A6U3BYV3"/>
<evidence type="ECO:0000256" key="3">
    <source>
        <dbReference type="ARBA" id="ARBA00037092"/>
    </source>
</evidence>
<organism evidence="9">
    <name type="scientific">Paramoeba aestuarina</name>
    <dbReference type="NCBI Taxonomy" id="180227"/>
    <lineage>
        <taxon>Eukaryota</taxon>
        <taxon>Amoebozoa</taxon>
        <taxon>Discosea</taxon>
        <taxon>Flabellinia</taxon>
        <taxon>Dactylopodida</taxon>
        <taxon>Paramoebidae</taxon>
        <taxon>Paramoeba</taxon>
    </lineage>
</organism>
<dbReference type="Pfam" id="PF00018">
    <property type="entry name" value="SH3_1"/>
    <property type="match status" value="1"/>
</dbReference>
<dbReference type="InterPro" id="IPR000198">
    <property type="entry name" value="RhoGAP_dom"/>
</dbReference>
<dbReference type="InterPro" id="IPR001452">
    <property type="entry name" value="SH3_domain"/>
</dbReference>
<dbReference type="SUPFAM" id="SSF50044">
    <property type="entry name" value="SH3-domain"/>
    <property type="match status" value="1"/>
</dbReference>
<dbReference type="SMART" id="SM00326">
    <property type="entry name" value="SH3"/>
    <property type="match status" value="1"/>
</dbReference>
<dbReference type="GO" id="GO:0007165">
    <property type="term" value="P:signal transduction"/>
    <property type="evidence" value="ECO:0007669"/>
    <property type="project" value="InterPro"/>
</dbReference>
<accession>A0A6U3BYV3</accession>
<comment type="function">
    <text evidence="3">Rho GTPase-activating protein involved in the signal transduction pathway.</text>
</comment>
<evidence type="ECO:0000259" key="7">
    <source>
        <dbReference type="PROSITE" id="PS50238"/>
    </source>
</evidence>
<gene>
    <name evidence="8" type="ORF">NAES01612_LOCUS19974</name>
    <name evidence="9" type="ORF">NAES01612_LOCUS19975</name>
</gene>
<dbReference type="Pfam" id="PF00620">
    <property type="entry name" value="RhoGAP"/>
    <property type="match status" value="1"/>
</dbReference>
<feature type="compositionally biased region" description="Low complexity" evidence="5">
    <location>
        <begin position="84"/>
        <end position="115"/>
    </location>
</feature>
<feature type="region of interest" description="Disordered" evidence="5">
    <location>
        <begin position="75"/>
        <end position="216"/>
    </location>
</feature>
<dbReference type="EMBL" id="HBKR01030473">
    <property type="protein sequence ID" value="CAE2325793.1"/>
    <property type="molecule type" value="Transcribed_RNA"/>
</dbReference>
<dbReference type="Gene3D" id="2.30.30.40">
    <property type="entry name" value="SH3 Domains"/>
    <property type="match status" value="1"/>
</dbReference>
<feature type="domain" description="Rho-GAP" evidence="7">
    <location>
        <begin position="228"/>
        <end position="415"/>
    </location>
</feature>
<evidence type="ECO:0008006" key="10">
    <source>
        <dbReference type="Google" id="ProtNLM"/>
    </source>
</evidence>
<feature type="compositionally biased region" description="Low complexity" evidence="5">
    <location>
        <begin position="437"/>
        <end position="451"/>
    </location>
</feature>
<dbReference type="SUPFAM" id="SSF48350">
    <property type="entry name" value="GTPase activation domain, GAP"/>
    <property type="match status" value="1"/>
</dbReference>
<dbReference type="PROSITE" id="PS50002">
    <property type="entry name" value="SH3"/>
    <property type="match status" value="1"/>
</dbReference>
<dbReference type="EMBL" id="HBKR01030474">
    <property type="protein sequence ID" value="CAE2325797.1"/>
    <property type="molecule type" value="Transcribed_RNA"/>
</dbReference>
<evidence type="ECO:0000313" key="8">
    <source>
        <dbReference type="EMBL" id="CAE2325793.1"/>
    </source>
</evidence>
<evidence type="ECO:0000259" key="6">
    <source>
        <dbReference type="PROSITE" id="PS50002"/>
    </source>
</evidence>
<feature type="region of interest" description="Disordered" evidence="5">
    <location>
        <begin position="437"/>
        <end position="484"/>
    </location>
</feature>
<dbReference type="CDD" id="cd00159">
    <property type="entry name" value="RhoGAP"/>
    <property type="match status" value="1"/>
</dbReference>
<sequence length="484" mass="52437">MAEAPQYDTHVVIADFEGTAENELTIKVGEKLLVLQSTPEGWSEGYTTDQRQGWFPSAYAKLDPVGRGDVMEEIQAANKTQEESSSQQQSQQDSPGGTSSTSSSGSSGNSGMSMQAAVKKNKMSSSSGGGPSLPGLKKKKKQEKADNPFPGIRRHDTTQNAGAFPGIRHHEEAAASPFPGIRHNTVELDEKEEKRKKAEEKKKAKEEKKKEKERQKDLRMAASGLFGVPLKAAVVAEQHDTSIPFIVRACVEHILKGKNLLREGLFRISGIKTEIDSLKASFEAGVEQDCLDALAKADIDAVAGVLKLYLRELPDPLFTYKFHSKFVKAGTDQNLHVIKATLGQLPPGHKETLLLLLGFLLKLSEYQELNKMTETNIGIVFAPTIMKCPTDDENDDPEALKEAFFYCLQQSSELLKGEPKIEKLLNQYYDANTCAGGSESLSNSGSSSSNMAPPPPSLGSGASNPNVSSTGLPPPIQDLPPPIS</sequence>
<feature type="compositionally biased region" description="Basic and acidic residues" evidence="5">
    <location>
        <begin position="184"/>
        <end position="216"/>
    </location>
</feature>
<name>A0A6U3BYV3_9EUKA</name>
<feature type="compositionally biased region" description="Pro residues" evidence="5">
    <location>
        <begin position="472"/>
        <end position="484"/>
    </location>
</feature>
<dbReference type="CDD" id="cd00174">
    <property type="entry name" value="SH3"/>
    <property type="match status" value="1"/>
</dbReference>
<evidence type="ECO:0000256" key="1">
    <source>
        <dbReference type="ARBA" id="ARBA00022443"/>
    </source>
</evidence>
<keyword evidence="1 4" id="KW-0728">SH3 domain</keyword>
<evidence type="ECO:0000256" key="4">
    <source>
        <dbReference type="PROSITE-ProRule" id="PRU00192"/>
    </source>
</evidence>
<dbReference type="PANTHER" id="PTHR23176">
    <property type="entry name" value="RHO/RAC/CDC GTPASE-ACTIVATING PROTEIN"/>
    <property type="match status" value="1"/>
</dbReference>
<dbReference type="GO" id="GO:0005096">
    <property type="term" value="F:GTPase activator activity"/>
    <property type="evidence" value="ECO:0007669"/>
    <property type="project" value="UniProtKB-KW"/>
</dbReference>
<dbReference type="PANTHER" id="PTHR23176:SF129">
    <property type="entry name" value="RHO GTPASE ACTIVATING PROTEIN AT 16F, ISOFORM E-RELATED"/>
    <property type="match status" value="1"/>
</dbReference>
<dbReference type="InterPro" id="IPR008936">
    <property type="entry name" value="Rho_GTPase_activation_prot"/>
</dbReference>
<feature type="domain" description="SH3" evidence="6">
    <location>
        <begin position="5"/>
        <end position="65"/>
    </location>
</feature>
<evidence type="ECO:0000313" key="9">
    <source>
        <dbReference type="EMBL" id="CAE2325797.1"/>
    </source>
</evidence>
<evidence type="ECO:0000256" key="5">
    <source>
        <dbReference type="SAM" id="MobiDB-lite"/>
    </source>
</evidence>
<protein>
    <recommendedName>
        <fullName evidence="10">Rho-GAP domain-containing protein</fullName>
    </recommendedName>
</protein>
<dbReference type="InterPro" id="IPR036028">
    <property type="entry name" value="SH3-like_dom_sf"/>
</dbReference>
<dbReference type="Gene3D" id="1.10.555.10">
    <property type="entry name" value="Rho GTPase activation protein"/>
    <property type="match status" value="1"/>
</dbReference>